<proteinExistence type="predicted"/>
<evidence type="ECO:0000313" key="1">
    <source>
        <dbReference type="EMBL" id="MDH1340284.1"/>
    </source>
</evidence>
<dbReference type="EMBL" id="JAOCJE010000001">
    <property type="protein sequence ID" value="MDH1340284.1"/>
    <property type="molecule type" value="Genomic_DNA"/>
</dbReference>
<accession>A0AA42QAM2</accession>
<comment type="caution">
    <text evidence="1">The sequence shown here is derived from an EMBL/GenBank/DDBJ whole genome shotgun (WGS) entry which is preliminary data.</text>
</comment>
<dbReference type="RefSeq" id="WP_279534533.1">
    <property type="nucleotide sequence ID" value="NZ_CP104579.1"/>
</dbReference>
<organism evidence="1 2">
    <name type="scientific">Ectopseudomonas oleovorans</name>
    <name type="common">Pseudomonas oleovorans</name>
    <dbReference type="NCBI Taxonomy" id="301"/>
    <lineage>
        <taxon>Bacteria</taxon>
        <taxon>Pseudomonadati</taxon>
        <taxon>Pseudomonadota</taxon>
        <taxon>Gammaproteobacteria</taxon>
        <taxon>Pseudomonadales</taxon>
        <taxon>Pseudomonadaceae</taxon>
        <taxon>Ectopseudomonas</taxon>
    </lineage>
</organism>
<evidence type="ECO:0000313" key="2">
    <source>
        <dbReference type="Proteomes" id="UP001161697"/>
    </source>
</evidence>
<dbReference type="AlphaFoldDB" id="A0AA42QAM2"/>
<protein>
    <submittedName>
        <fullName evidence="1">Uncharacterized protein</fullName>
    </submittedName>
</protein>
<gene>
    <name evidence="1" type="ORF">N5J11_13785</name>
</gene>
<name>A0AA42QAM2_ECTOL</name>
<reference evidence="1" key="1">
    <citation type="submission" date="2022-09" db="EMBL/GenBank/DDBJ databases">
        <title>Intensive care unit water sources are persistently colonized with multi-drug resistant bacteria and are the site of extensive horizontal gene transfer of antibiotic resistance genes.</title>
        <authorList>
            <person name="Diorio-Toth L."/>
        </authorList>
    </citation>
    <scope>NUCLEOTIDE SEQUENCE</scope>
    <source>
        <strain evidence="1">GD03704</strain>
    </source>
</reference>
<sequence length="123" mass="13809">MNTWVSFQSAEQPLLGQFSVSGNTQLDTADIREVDGYPCFDFCPDAPNAFEAKRIKTGEARQVPIHPRLIELGFLDYVNEQRQAKQKKLLGDGLAYLKPRTQQPPTEVGGLVTYGLKVRIRVD</sequence>
<dbReference type="Proteomes" id="UP001161697">
    <property type="component" value="Unassembled WGS sequence"/>
</dbReference>